<dbReference type="EMBL" id="JAAMPT010000192">
    <property type="protein sequence ID" value="NMH24055.1"/>
    <property type="molecule type" value="Genomic_DNA"/>
</dbReference>
<comment type="caution">
    <text evidence="2">The sequence shown here is derived from an EMBL/GenBank/DDBJ whole genome shotgun (WGS) entry which is preliminary data.</text>
</comment>
<dbReference type="RefSeq" id="WP_169522604.1">
    <property type="nucleotide sequence ID" value="NZ_JAAMPT010000192.1"/>
</dbReference>
<dbReference type="Proteomes" id="UP000767947">
    <property type="component" value="Unassembled WGS sequence"/>
</dbReference>
<name>A0ABX1QRI6_9FLAO</name>
<evidence type="ECO:0000313" key="2">
    <source>
        <dbReference type="EMBL" id="NMH24055.1"/>
    </source>
</evidence>
<dbReference type="Gene3D" id="2.40.160.20">
    <property type="match status" value="1"/>
</dbReference>
<organism evidence="2 3">
    <name type="scientific">Flavobacterium solisilvae</name>
    <dbReference type="NCBI Taxonomy" id="1852019"/>
    <lineage>
        <taxon>Bacteria</taxon>
        <taxon>Pseudomonadati</taxon>
        <taxon>Bacteroidota</taxon>
        <taxon>Flavobacteriia</taxon>
        <taxon>Flavobacteriales</taxon>
        <taxon>Flavobacteriaceae</taxon>
        <taxon>Flavobacterium</taxon>
    </lineage>
</organism>
<gene>
    <name evidence="2" type="ORF">G6042_02090</name>
</gene>
<accession>A0ABX1QRI6</accession>
<dbReference type="InterPro" id="IPR025665">
    <property type="entry name" value="Beta-barrel_OMP_2"/>
</dbReference>
<sequence length="213" mass="24722">MRKIILRSLLLLFPILLQAQIKSEIKPKYIIGFNAILNYSDIYGKHQMAKDFGATFNYSAGISFEYKLAKNWSLLTNINYDRKFTKYNFKGNPFQSSYKSELNLEYISVPILAKYYFPNTFIYATGGFYYSKLLQAKNYNDGVLNDIDFKDVFEKDDFGVVTGIGLQFYENEKETNAMNIEIRNNFGLKDIGGYFSGIKTNSVYLMLNYTMEL</sequence>
<reference evidence="2 3" key="1">
    <citation type="submission" date="2020-02" db="EMBL/GenBank/DDBJ databases">
        <title>Flavobacterium sp. genome.</title>
        <authorList>
            <person name="Jung H.S."/>
            <person name="Baek J.H."/>
            <person name="Jeon C.O."/>
        </authorList>
    </citation>
    <scope>NUCLEOTIDE SEQUENCE [LARGE SCALE GENOMIC DNA]</scope>
    <source>
        <strain evidence="2 3">SE-s27</strain>
    </source>
</reference>
<keyword evidence="3" id="KW-1185">Reference proteome</keyword>
<protein>
    <submittedName>
        <fullName evidence="2">PorT family protein</fullName>
    </submittedName>
</protein>
<evidence type="ECO:0000259" key="1">
    <source>
        <dbReference type="Pfam" id="PF13568"/>
    </source>
</evidence>
<evidence type="ECO:0000313" key="3">
    <source>
        <dbReference type="Proteomes" id="UP000767947"/>
    </source>
</evidence>
<proteinExistence type="predicted"/>
<dbReference type="Pfam" id="PF13568">
    <property type="entry name" value="OMP_b-brl_2"/>
    <property type="match status" value="1"/>
</dbReference>
<feature type="domain" description="Outer membrane protein beta-barrel" evidence="1">
    <location>
        <begin position="29"/>
        <end position="191"/>
    </location>
</feature>